<dbReference type="GO" id="GO:0000160">
    <property type="term" value="P:phosphorelay signal transduction system"/>
    <property type="evidence" value="ECO:0007669"/>
    <property type="project" value="UniProtKB-KW"/>
</dbReference>
<feature type="domain" description="Histidine kinase/HSP90-like ATPase" evidence="7">
    <location>
        <begin position="147"/>
        <end position="241"/>
    </location>
</feature>
<dbReference type="GO" id="GO:0004673">
    <property type="term" value="F:protein histidine kinase activity"/>
    <property type="evidence" value="ECO:0007669"/>
    <property type="project" value="UniProtKB-EC"/>
</dbReference>
<evidence type="ECO:0000259" key="7">
    <source>
        <dbReference type="Pfam" id="PF02518"/>
    </source>
</evidence>
<evidence type="ECO:0000256" key="2">
    <source>
        <dbReference type="ARBA" id="ARBA00012438"/>
    </source>
</evidence>
<evidence type="ECO:0000313" key="9">
    <source>
        <dbReference type="Proteomes" id="UP000319865"/>
    </source>
</evidence>
<protein>
    <recommendedName>
        <fullName evidence="2">histidine kinase</fullName>
        <ecNumber evidence="2">2.7.13.3</ecNumber>
    </recommendedName>
</protein>
<dbReference type="InterPro" id="IPR003594">
    <property type="entry name" value="HATPase_dom"/>
</dbReference>
<evidence type="ECO:0000256" key="3">
    <source>
        <dbReference type="ARBA" id="ARBA00022553"/>
    </source>
</evidence>
<sequence>MILAQHTSRGRQRGFLPAMVRRACSRLRRAIRPDPDQLPPSPEDALLRALCHDMRGSLTCLESALHHLGRTEPARSDVLAMAQAQASHLTSLLRTAEATAGAPPRRPAAGQLLPDVLAASVAASGLPRHQLTVHLDETAGGVRVGDARLQRILVNLLENAHRHGGGAPVRVGITSGGGWVECAVTQSGIASERVVGHLSTRRPPADLTGLGLWSVQQQARELGGWIVWEEGGGAFTLRVQLPDD</sequence>
<proteinExistence type="predicted"/>
<reference evidence="8 9" key="1">
    <citation type="submission" date="2019-06" db="EMBL/GenBank/DDBJ databases">
        <title>Sequencing the genomes of 1000 actinobacteria strains.</title>
        <authorList>
            <person name="Klenk H.-P."/>
        </authorList>
    </citation>
    <scope>NUCLEOTIDE SEQUENCE [LARGE SCALE GENOMIC DNA]</scope>
    <source>
        <strain evidence="8 9">DSM 46837</strain>
    </source>
</reference>
<evidence type="ECO:0000313" key="8">
    <source>
        <dbReference type="EMBL" id="TQN38175.1"/>
    </source>
</evidence>
<organism evidence="8 9">
    <name type="scientific">Blastococcus colisei</name>
    <dbReference type="NCBI Taxonomy" id="1564162"/>
    <lineage>
        <taxon>Bacteria</taxon>
        <taxon>Bacillati</taxon>
        <taxon>Actinomycetota</taxon>
        <taxon>Actinomycetes</taxon>
        <taxon>Geodermatophilales</taxon>
        <taxon>Geodermatophilaceae</taxon>
        <taxon>Blastococcus</taxon>
    </lineage>
</organism>
<dbReference type="InterPro" id="IPR050980">
    <property type="entry name" value="2C_sensor_his_kinase"/>
</dbReference>
<dbReference type="EC" id="2.7.13.3" evidence="2"/>
<evidence type="ECO:0000256" key="4">
    <source>
        <dbReference type="ARBA" id="ARBA00022679"/>
    </source>
</evidence>
<gene>
    <name evidence="8" type="ORF">FHU33_4861</name>
</gene>
<evidence type="ECO:0000256" key="6">
    <source>
        <dbReference type="ARBA" id="ARBA00023012"/>
    </source>
</evidence>
<dbReference type="Pfam" id="PF02518">
    <property type="entry name" value="HATPase_c"/>
    <property type="match status" value="1"/>
</dbReference>
<keyword evidence="6" id="KW-0902">Two-component regulatory system</keyword>
<name>A0A543P227_9ACTN</name>
<dbReference type="PANTHER" id="PTHR44936">
    <property type="entry name" value="SENSOR PROTEIN CREC"/>
    <property type="match status" value="1"/>
</dbReference>
<dbReference type="SUPFAM" id="SSF55874">
    <property type="entry name" value="ATPase domain of HSP90 chaperone/DNA topoisomerase II/histidine kinase"/>
    <property type="match status" value="1"/>
</dbReference>
<comment type="caution">
    <text evidence="8">The sequence shown here is derived from an EMBL/GenBank/DDBJ whole genome shotgun (WGS) entry which is preliminary data.</text>
</comment>
<comment type="catalytic activity">
    <reaction evidence="1">
        <text>ATP + protein L-histidine = ADP + protein N-phospho-L-histidine.</text>
        <dbReference type="EC" id="2.7.13.3"/>
    </reaction>
</comment>
<accession>A0A543P227</accession>
<keyword evidence="9" id="KW-1185">Reference proteome</keyword>
<keyword evidence="5 8" id="KW-0418">Kinase</keyword>
<dbReference type="PANTHER" id="PTHR44936:SF9">
    <property type="entry name" value="SENSOR PROTEIN CREC"/>
    <property type="match status" value="1"/>
</dbReference>
<dbReference type="Proteomes" id="UP000319865">
    <property type="component" value="Unassembled WGS sequence"/>
</dbReference>
<dbReference type="Gene3D" id="3.30.565.10">
    <property type="entry name" value="Histidine kinase-like ATPase, C-terminal domain"/>
    <property type="match status" value="1"/>
</dbReference>
<dbReference type="InterPro" id="IPR036890">
    <property type="entry name" value="HATPase_C_sf"/>
</dbReference>
<dbReference type="EMBL" id="VFQE01000002">
    <property type="protein sequence ID" value="TQN38175.1"/>
    <property type="molecule type" value="Genomic_DNA"/>
</dbReference>
<evidence type="ECO:0000256" key="1">
    <source>
        <dbReference type="ARBA" id="ARBA00000085"/>
    </source>
</evidence>
<evidence type="ECO:0000256" key="5">
    <source>
        <dbReference type="ARBA" id="ARBA00022777"/>
    </source>
</evidence>
<keyword evidence="4" id="KW-0808">Transferase</keyword>
<dbReference type="AlphaFoldDB" id="A0A543P227"/>
<keyword evidence="3" id="KW-0597">Phosphoprotein</keyword>